<feature type="non-terminal residue" evidence="2">
    <location>
        <position position="154"/>
    </location>
</feature>
<dbReference type="EMBL" id="UINC01179358">
    <property type="protein sequence ID" value="SVD88002.1"/>
    <property type="molecule type" value="Genomic_DNA"/>
</dbReference>
<evidence type="ECO:0000313" key="2">
    <source>
        <dbReference type="EMBL" id="SVD88002.1"/>
    </source>
</evidence>
<reference evidence="2" key="1">
    <citation type="submission" date="2018-05" db="EMBL/GenBank/DDBJ databases">
        <authorList>
            <person name="Lanie J.A."/>
            <person name="Ng W.-L."/>
            <person name="Kazmierczak K.M."/>
            <person name="Andrzejewski T.M."/>
            <person name="Davidsen T.M."/>
            <person name="Wayne K.J."/>
            <person name="Tettelin H."/>
            <person name="Glass J.I."/>
            <person name="Rusch D."/>
            <person name="Podicherti R."/>
            <person name="Tsui H.-C.T."/>
            <person name="Winkler M.E."/>
        </authorList>
    </citation>
    <scope>NUCLEOTIDE SEQUENCE</scope>
</reference>
<dbReference type="Pfam" id="PF00296">
    <property type="entry name" value="Bac_luciferase"/>
    <property type="match status" value="1"/>
</dbReference>
<evidence type="ECO:0000259" key="1">
    <source>
        <dbReference type="Pfam" id="PF00296"/>
    </source>
</evidence>
<gene>
    <name evidence="2" type="ORF">METZ01_LOCUS440856</name>
</gene>
<dbReference type="SUPFAM" id="SSF51679">
    <property type="entry name" value="Bacterial luciferase-like"/>
    <property type="match status" value="1"/>
</dbReference>
<sequence length="154" mass="16698">MKIGKIGAWVNTNVLNSQQLIELVSRLEKLSYGALWYPESTAYDSLVLGGFLLSKSESLVVASGIANIYARDSFTAKAGYNSLNSLYNGRFIMGLGVSHDVLVSGRRGHVYGKPLETMRSYLEGMHSADVDIAVPESQVVLAALGPKMLELSKN</sequence>
<organism evidence="2">
    <name type="scientific">marine metagenome</name>
    <dbReference type="NCBI Taxonomy" id="408172"/>
    <lineage>
        <taxon>unclassified sequences</taxon>
        <taxon>metagenomes</taxon>
        <taxon>ecological metagenomes</taxon>
    </lineage>
</organism>
<protein>
    <recommendedName>
        <fullName evidence="1">Luciferase-like domain-containing protein</fullName>
    </recommendedName>
</protein>
<proteinExistence type="predicted"/>
<dbReference type="AlphaFoldDB" id="A0A382YXM2"/>
<dbReference type="InterPro" id="IPR011251">
    <property type="entry name" value="Luciferase-like_dom"/>
</dbReference>
<dbReference type="Gene3D" id="3.20.20.30">
    <property type="entry name" value="Luciferase-like domain"/>
    <property type="match status" value="1"/>
</dbReference>
<name>A0A382YXM2_9ZZZZ</name>
<accession>A0A382YXM2</accession>
<dbReference type="InterPro" id="IPR036661">
    <property type="entry name" value="Luciferase-like_sf"/>
</dbReference>
<dbReference type="GO" id="GO:0016705">
    <property type="term" value="F:oxidoreductase activity, acting on paired donors, with incorporation or reduction of molecular oxygen"/>
    <property type="evidence" value="ECO:0007669"/>
    <property type="project" value="InterPro"/>
</dbReference>
<feature type="domain" description="Luciferase-like" evidence="1">
    <location>
        <begin position="7"/>
        <end position="126"/>
    </location>
</feature>